<gene>
    <name evidence="2" type="ORF">UFOPK1603_00922</name>
</gene>
<dbReference type="EMBL" id="CAEZTG010000075">
    <property type="protein sequence ID" value="CAB4566670.1"/>
    <property type="molecule type" value="Genomic_DNA"/>
</dbReference>
<proteinExistence type="predicted"/>
<name>A0A6J6DQZ0_9ZZZZ</name>
<sequence>MRTLRFLPSYAPCMASEELSATVERLLAFEEIRQLASHYAVAVDSRDLDALVELFVDDVRVGRDTFGREALRASFSDSLGAIGISMLNVGTHAIDIVDSNHATGQVYCHGQIQDGDRWIHQFILYRDTYERRDGVWFFVRRIHELWFGEEAPTSPLSMAPAEWPKNHDGLGTVPASWPSWTAFWAERA</sequence>
<evidence type="ECO:0000259" key="1">
    <source>
        <dbReference type="Pfam" id="PF13577"/>
    </source>
</evidence>
<accession>A0A6J6DQZ0</accession>
<organism evidence="2">
    <name type="scientific">freshwater metagenome</name>
    <dbReference type="NCBI Taxonomy" id="449393"/>
    <lineage>
        <taxon>unclassified sequences</taxon>
        <taxon>metagenomes</taxon>
        <taxon>ecological metagenomes</taxon>
    </lineage>
</organism>
<feature type="domain" description="SnoaL-like" evidence="1">
    <location>
        <begin position="25"/>
        <end position="141"/>
    </location>
</feature>
<dbReference type="InterPro" id="IPR032710">
    <property type="entry name" value="NTF2-like_dom_sf"/>
</dbReference>
<protein>
    <submittedName>
        <fullName evidence="2">Unannotated protein</fullName>
    </submittedName>
</protein>
<dbReference type="InterPro" id="IPR037401">
    <property type="entry name" value="SnoaL-like"/>
</dbReference>
<reference evidence="2" key="1">
    <citation type="submission" date="2020-05" db="EMBL/GenBank/DDBJ databases">
        <authorList>
            <person name="Chiriac C."/>
            <person name="Salcher M."/>
            <person name="Ghai R."/>
            <person name="Kavagutti S V."/>
        </authorList>
    </citation>
    <scope>NUCLEOTIDE SEQUENCE</scope>
</reference>
<dbReference type="AlphaFoldDB" id="A0A6J6DQZ0"/>
<dbReference type="Pfam" id="PF13577">
    <property type="entry name" value="SnoaL_4"/>
    <property type="match status" value="1"/>
</dbReference>
<dbReference type="SUPFAM" id="SSF54427">
    <property type="entry name" value="NTF2-like"/>
    <property type="match status" value="1"/>
</dbReference>
<dbReference type="Gene3D" id="3.10.450.50">
    <property type="match status" value="1"/>
</dbReference>
<evidence type="ECO:0000313" key="2">
    <source>
        <dbReference type="EMBL" id="CAB4566670.1"/>
    </source>
</evidence>